<organism evidence="1">
    <name type="scientific">Arundo donax</name>
    <name type="common">Giant reed</name>
    <name type="synonym">Donax arundinaceus</name>
    <dbReference type="NCBI Taxonomy" id="35708"/>
    <lineage>
        <taxon>Eukaryota</taxon>
        <taxon>Viridiplantae</taxon>
        <taxon>Streptophyta</taxon>
        <taxon>Embryophyta</taxon>
        <taxon>Tracheophyta</taxon>
        <taxon>Spermatophyta</taxon>
        <taxon>Magnoliopsida</taxon>
        <taxon>Liliopsida</taxon>
        <taxon>Poales</taxon>
        <taxon>Poaceae</taxon>
        <taxon>PACMAD clade</taxon>
        <taxon>Arundinoideae</taxon>
        <taxon>Arundineae</taxon>
        <taxon>Arundo</taxon>
    </lineage>
</organism>
<dbReference type="AlphaFoldDB" id="A0A0A9AQQ7"/>
<accession>A0A0A9AQQ7</accession>
<evidence type="ECO:0000313" key="1">
    <source>
        <dbReference type="EMBL" id="JAD51245.1"/>
    </source>
</evidence>
<dbReference type="EMBL" id="GBRH01246650">
    <property type="protein sequence ID" value="JAD51245.1"/>
    <property type="molecule type" value="Transcribed_RNA"/>
</dbReference>
<name>A0A0A9AQQ7_ARUDO</name>
<proteinExistence type="predicted"/>
<reference evidence="1" key="1">
    <citation type="submission" date="2014-09" db="EMBL/GenBank/DDBJ databases">
        <authorList>
            <person name="Magalhaes I.L.F."/>
            <person name="Oliveira U."/>
            <person name="Santos F.R."/>
            <person name="Vidigal T.H.D.A."/>
            <person name="Brescovit A.D."/>
            <person name="Santos A.J."/>
        </authorList>
    </citation>
    <scope>NUCLEOTIDE SEQUENCE</scope>
    <source>
        <tissue evidence="1">Shoot tissue taken approximately 20 cm above the soil surface</tissue>
    </source>
</reference>
<sequence>MYCSCPLAHNWCHMLDWIPTQGHVSLLSLMTFHPSNTKHPAGTAASPAAAHSNRLSQMCMLAT</sequence>
<reference evidence="1" key="2">
    <citation type="journal article" date="2015" name="Data Brief">
        <title>Shoot transcriptome of the giant reed, Arundo donax.</title>
        <authorList>
            <person name="Barrero R.A."/>
            <person name="Guerrero F.D."/>
            <person name="Moolhuijzen P."/>
            <person name="Goolsby J.A."/>
            <person name="Tidwell J."/>
            <person name="Bellgard S.E."/>
            <person name="Bellgard M.I."/>
        </authorList>
    </citation>
    <scope>NUCLEOTIDE SEQUENCE</scope>
    <source>
        <tissue evidence="1">Shoot tissue taken approximately 20 cm above the soil surface</tissue>
    </source>
</reference>
<protein>
    <submittedName>
        <fullName evidence="1">Uncharacterized protein</fullName>
    </submittedName>
</protein>